<dbReference type="InterPro" id="IPR036935">
    <property type="entry name" value="Ribosomal_bL9_N_sf"/>
</dbReference>
<dbReference type="Gene3D" id="3.10.430.100">
    <property type="entry name" value="Ribosomal protein L9, C-terminal domain"/>
    <property type="match status" value="1"/>
</dbReference>
<dbReference type="GO" id="GO:0005840">
    <property type="term" value="C:ribosome"/>
    <property type="evidence" value="ECO:0007669"/>
    <property type="project" value="UniProtKB-KW"/>
</dbReference>
<dbReference type="InterPro" id="IPR036791">
    <property type="entry name" value="Ribosomal_bL9_C_sf"/>
</dbReference>
<dbReference type="InterPro" id="IPR009027">
    <property type="entry name" value="Ribosomal_bL9/RNase_H1_N"/>
</dbReference>
<comment type="similarity">
    <text evidence="1">Belongs to the bacterial ribosomal protein bL9 family.</text>
</comment>
<feature type="domain" description="Ribosomal protein L9" evidence="4">
    <location>
        <begin position="1"/>
        <end position="36"/>
    </location>
</feature>
<evidence type="ECO:0000313" key="5">
    <source>
        <dbReference type="EMBL" id="PIS41159.1"/>
    </source>
</evidence>
<dbReference type="Gene3D" id="3.40.5.10">
    <property type="entry name" value="Ribosomal protein L9, N-terminal domain"/>
    <property type="match status" value="1"/>
</dbReference>
<evidence type="ECO:0000259" key="4">
    <source>
        <dbReference type="Pfam" id="PF01281"/>
    </source>
</evidence>
<dbReference type="Pfam" id="PF01281">
    <property type="entry name" value="Ribosomal_L9_N"/>
    <property type="match status" value="1"/>
</dbReference>
<comment type="caution">
    <text evidence="5">The sequence shown here is derived from an EMBL/GenBank/DDBJ whole genome shotgun (WGS) entry which is preliminary data.</text>
</comment>
<evidence type="ECO:0000256" key="1">
    <source>
        <dbReference type="ARBA" id="ARBA00010605"/>
    </source>
</evidence>
<evidence type="ECO:0000313" key="6">
    <source>
        <dbReference type="Proteomes" id="UP000228711"/>
    </source>
</evidence>
<keyword evidence="3" id="KW-0687">Ribonucleoprotein</keyword>
<sequence>MYVTLLTDVKGLGKKTERVRVSDAYARNVLIPQKRAFVGEQTPFTASAQLSAKNLPSPEDIVQLLTKPLQILKRANENGGLYEKFTEKECIKDIAHLLKVFESQIHLKGFSSIKNIGEHTIPFTVSSKEYSLQVIIQQK</sequence>
<dbReference type="Proteomes" id="UP000228711">
    <property type="component" value="Unassembled WGS sequence"/>
</dbReference>
<keyword evidence="2" id="KW-0689">Ribosomal protein</keyword>
<name>A0A2H0YSA3_9BACT</name>
<dbReference type="GO" id="GO:1990904">
    <property type="term" value="C:ribonucleoprotein complex"/>
    <property type="evidence" value="ECO:0007669"/>
    <property type="project" value="UniProtKB-KW"/>
</dbReference>
<dbReference type="SUPFAM" id="SSF55658">
    <property type="entry name" value="L9 N-domain-like"/>
    <property type="match status" value="1"/>
</dbReference>
<accession>A0A2H0YSA3</accession>
<dbReference type="EMBL" id="PEXV01000146">
    <property type="protein sequence ID" value="PIS41159.1"/>
    <property type="molecule type" value="Genomic_DNA"/>
</dbReference>
<proteinExistence type="inferred from homology"/>
<reference evidence="6" key="1">
    <citation type="submission" date="2017-09" db="EMBL/GenBank/DDBJ databases">
        <title>Depth-based differentiation of microbial function through sediment-hosted aquifers and enrichment of novel symbionts in the deep terrestrial subsurface.</title>
        <authorList>
            <person name="Probst A.J."/>
            <person name="Ladd B."/>
            <person name="Jarett J.K."/>
            <person name="Geller-Mcgrath D.E."/>
            <person name="Sieber C.M.K."/>
            <person name="Emerson J.B."/>
            <person name="Anantharaman K."/>
            <person name="Thomas B.C."/>
            <person name="Malmstrom R."/>
            <person name="Stieglmeier M."/>
            <person name="Klingl A."/>
            <person name="Woyke T."/>
            <person name="Ryan C.M."/>
            <person name="Banfield J.F."/>
        </authorList>
    </citation>
    <scope>NUCLEOTIDE SEQUENCE [LARGE SCALE GENOMIC DNA]</scope>
</reference>
<gene>
    <name evidence="5" type="ORF">COT25_04605</name>
</gene>
<dbReference type="AlphaFoldDB" id="A0A2H0YSA3"/>
<protein>
    <recommendedName>
        <fullName evidence="4">Ribosomal protein L9 domain-containing protein</fullName>
    </recommendedName>
</protein>
<evidence type="ECO:0000256" key="3">
    <source>
        <dbReference type="ARBA" id="ARBA00023274"/>
    </source>
</evidence>
<organism evidence="5 6">
    <name type="scientific">Candidatus Kerfeldbacteria bacterium CG08_land_8_20_14_0_20_42_7</name>
    <dbReference type="NCBI Taxonomy" id="2014245"/>
    <lineage>
        <taxon>Bacteria</taxon>
        <taxon>Candidatus Kerfeldiibacteriota</taxon>
    </lineage>
</organism>
<evidence type="ECO:0000256" key="2">
    <source>
        <dbReference type="ARBA" id="ARBA00022980"/>
    </source>
</evidence>
<dbReference type="InterPro" id="IPR020070">
    <property type="entry name" value="Ribosomal_bL9_N"/>
</dbReference>